<dbReference type="GO" id="GO:0098552">
    <property type="term" value="C:side of membrane"/>
    <property type="evidence" value="ECO:0007669"/>
    <property type="project" value="UniProtKB-KW"/>
</dbReference>
<evidence type="ECO:0000256" key="2">
    <source>
        <dbReference type="ARBA" id="ARBA00007528"/>
    </source>
</evidence>
<keyword evidence="5" id="KW-0325">Glycoprotein</keyword>
<keyword evidence="6" id="KW-0449">Lipoprotein</keyword>
<dbReference type="PANTHER" id="PTHR31468">
    <property type="entry name" value="1,3-BETA-GLUCANOSYLTRANSFERASE GAS1"/>
    <property type="match status" value="1"/>
</dbReference>
<dbReference type="GO" id="GO:0071970">
    <property type="term" value="P:fungal-type cell wall (1-&gt;3)-beta-D-glucan biosynthetic process"/>
    <property type="evidence" value="ECO:0007669"/>
    <property type="project" value="TreeGrafter"/>
</dbReference>
<evidence type="ECO:0000256" key="5">
    <source>
        <dbReference type="ARBA" id="ARBA00023180"/>
    </source>
</evidence>
<comment type="caution">
    <text evidence="8">The sequence shown here is derived from an EMBL/GenBank/DDBJ whole genome shotgun (WGS) entry which is preliminary data.</text>
</comment>
<dbReference type="GO" id="GO:0031505">
    <property type="term" value="P:fungal-type cell wall organization"/>
    <property type="evidence" value="ECO:0007669"/>
    <property type="project" value="TreeGrafter"/>
</dbReference>
<comment type="function">
    <text evidence="6">Splits internally a 1,3-beta-glucan molecule and transfers the newly generated reducing end (the donor) to the non-reducing end of another 1,3-beta-glucan molecule (the acceptor) forming a 1,3-beta linkage, resulting in the elongation of 1,3-beta-glucan chains in the cell wall.</text>
</comment>
<keyword evidence="4" id="KW-1015">Disulfide bond</keyword>
<keyword evidence="3" id="KW-0732">Signal</keyword>
<protein>
    <recommendedName>
        <fullName evidence="6">1,3-beta-glucanosyltransferase</fullName>
        <ecNumber evidence="6">2.4.1.-</ecNumber>
    </recommendedName>
</protein>
<reference evidence="8" key="1">
    <citation type="submission" date="2023-04" db="EMBL/GenBank/DDBJ databases">
        <title>Black Yeasts Isolated from many extreme environments.</title>
        <authorList>
            <person name="Coleine C."/>
            <person name="Stajich J.E."/>
            <person name="Selbmann L."/>
        </authorList>
    </citation>
    <scope>NUCLEOTIDE SEQUENCE</scope>
    <source>
        <strain evidence="8">CCFEE 5312</strain>
    </source>
</reference>
<evidence type="ECO:0000256" key="4">
    <source>
        <dbReference type="ARBA" id="ARBA00023157"/>
    </source>
</evidence>
<name>A0AAJ0G5H1_9PEZI</name>
<proteinExistence type="inferred from homology"/>
<comment type="similarity">
    <text evidence="2 6">Belongs to the glycosyl hydrolase 72 family.</text>
</comment>
<dbReference type="AlphaFoldDB" id="A0AAJ0G5H1"/>
<dbReference type="InterPro" id="IPR004886">
    <property type="entry name" value="Glucanosyltransferase"/>
</dbReference>
<evidence type="ECO:0000256" key="7">
    <source>
        <dbReference type="SAM" id="MobiDB-lite"/>
    </source>
</evidence>
<dbReference type="EC" id="2.4.1.-" evidence="6"/>
<evidence type="ECO:0000256" key="3">
    <source>
        <dbReference type="ARBA" id="ARBA00022729"/>
    </source>
</evidence>
<evidence type="ECO:0000256" key="1">
    <source>
        <dbReference type="ARBA" id="ARBA00004609"/>
    </source>
</evidence>
<evidence type="ECO:0000313" key="8">
    <source>
        <dbReference type="EMBL" id="KAK3048001.1"/>
    </source>
</evidence>
<dbReference type="GO" id="GO:0005886">
    <property type="term" value="C:plasma membrane"/>
    <property type="evidence" value="ECO:0007669"/>
    <property type="project" value="UniProtKB-SubCell"/>
</dbReference>
<dbReference type="Pfam" id="PF03198">
    <property type="entry name" value="Glyco_hydro_72"/>
    <property type="match status" value="1"/>
</dbReference>
<sequence length="366" mass="41104">MVTDPYVPKFFVRGVAYQVEIGVDPIADDYLPSLERDVLLFKELGLNTVYVCQYEHHDLMISACALTIPTVKIDNTKSHDKAMKLLEEAGIYVLTAVSSSASAINRLDPHRSYTEDALSSYFATVDVMARYPNTLGILAASMLTNNDATMSATPVLGAVVRDVKRYMQLKYEATGQRVLLVGYEAATAGARDRTIMEFLTLGTQSETIDFWTCCNFSSPINDSDPAQFCYNDLTDQLRPATVPIFFSEYGNAEHQPRLFQETKALYSPEMCRSFSGGLRANDPSKVYEKRERTDGVLLIYHDFQNYKAQLAANPDPPSTVEETEDELVERRSGATAETSWPWEPEFQVPESCVDWRQIEELVRGEA</sequence>
<evidence type="ECO:0000313" key="9">
    <source>
        <dbReference type="Proteomes" id="UP001271007"/>
    </source>
</evidence>
<dbReference type="SUPFAM" id="SSF51445">
    <property type="entry name" value="(Trans)glycosidases"/>
    <property type="match status" value="1"/>
</dbReference>
<keyword evidence="6" id="KW-0336">GPI-anchor</keyword>
<feature type="region of interest" description="Disordered" evidence="7">
    <location>
        <begin position="311"/>
        <end position="341"/>
    </location>
</feature>
<accession>A0AAJ0G5H1</accession>
<dbReference type="EMBL" id="JAWDJX010000054">
    <property type="protein sequence ID" value="KAK3048001.1"/>
    <property type="molecule type" value="Genomic_DNA"/>
</dbReference>
<comment type="subcellular location">
    <subcellularLocation>
        <location evidence="1 6">Cell membrane</location>
        <topology evidence="1 6">Lipid-anchor</topology>
        <topology evidence="1 6">GPI-anchor</topology>
    </subcellularLocation>
</comment>
<dbReference type="PANTHER" id="PTHR31468:SF2">
    <property type="entry name" value="1,3-BETA-GLUCANOSYLTRANSFERASE GAS1"/>
    <property type="match status" value="1"/>
</dbReference>
<dbReference type="Gene3D" id="3.20.20.80">
    <property type="entry name" value="Glycosidases"/>
    <property type="match status" value="1"/>
</dbReference>
<keyword evidence="9" id="KW-1185">Reference proteome</keyword>
<keyword evidence="6" id="KW-0472">Membrane</keyword>
<organism evidence="8 9">
    <name type="scientific">Extremus antarcticus</name>
    <dbReference type="NCBI Taxonomy" id="702011"/>
    <lineage>
        <taxon>Eukaryota</taxon>
        <taxon>Fungi</taxon>
        <taxon>Dikarya</taxon>
        <taxon>Ascomycota</taxon>
        <taxon>Pezizomycotina</taxon>
        <taxon>Dothideomycetes</taxon>
        <taxon>Dothideomycetidae</taxon>
        <taxon>Mycosphaerellales</taxon>
        <taxon>Extremaceae</taxon>
        <taxon>Extremus</taxon>
    </lineage>
</organism>
<keyword evidence="6" id="KW-0808">Transferase</keyword>
<dbReference type="Proteomes" id="UP001271007">
    <property type="component" value="Unassembled WGS sequence"/>
</dbReference>
<evidence type="ECO:0000256" key="6">
    <source>
        <dbReference type="RuleBase" id="RU361209"/>
    </source>
</evidence>
<gene>
    <name evidence="8" type="ORF">LTR09_010676</name>
</gene>
<dbReference type="InterPro" id="IPR017853">
    <property type="entry name" value="GH"/>
</dbReference>
<dbReference type="GO" id="GO:0042124">
    <property type="term" value="F:1,3-beta-glucanosyltransferase activity"/>
    <property type="evidence" value="ECO:0007669"/>
    <property type="project" value="TreeGrafter"/>
</dbReference>